<feature type="transmembrane region" description="Helical" evidence="1">
    <location>
        <begin position="29"/>
        <end position="47"/>
    </location>
</feature>
<evidence type="ECO:0000313" key="3">
    <source>
        <dbReference type="Proteomes" id="UP000473278"/>
    </source>
</evidence>
<keyword evidence="1" id="KW-0812">Transmembrane</keyword>
<keyword evidence="3" id="KW-1185">Reference proteome</keyword>
<feature type="transmembrane region" description="Helical" evidence="1">
    <location>
        <begin position="169"/>
        <end position="191"/>
    </location>
</feature>
<keyword evidence="1" id="KW-1133">Transmembrane helix</keyword>
<dbReference type="Proteomes" id="UP000473278">
    <property type="component" value="Unassembled WGS sequence"/>
</dbReference>
<proteinExistence type="predicted"/>
<dbReference type="RefSeq" id="WP_165142512.1">
    <property type="nucleotide sequence ID" value="NZ_JAALLT010000003.1"/>
</dbReference>
<evidence type="ECO:0000313" key="2">
    <source>
        <dbReference type="EMBL" id="NGP77313.1"/>
    </source>
</evidence>
<feature type="transmembrane region" description="Helical" evidence="1">
    <location>
        <begin position="203"/>
        <end position="224"/>
    </location>
</feature>
<sequence length="225" mass="24704">MEQSHIHSKPAVNTEKNVYDTFARIISDIANPLLIPVWVVLATGLIMDIPSLRLGLITVSAGIFFTLIPFGVVMYQLKNGKIGSLDVPDRKNRSRLFVYSIMSTTVGSLLIFLLSFSNYQFLATVSVVFLLNPIIAYFLNLVYKISIHTAAVSTAGILFIMLQGSVAGIGIPVLGFSLFMLLVLLPLMFWARYRLGIHTIPELVWGSTAGIVLTLVISGVMQTIL</sequence>
<evidence type="ECO:0008006" key="4">
    <source>
        <dbReference type="Google" id="ProtNLM"/>
    </source>
</evidence>
<comment type="caution">
    <text evidence="2">The sequence shown here is derived from an EMBL/GenBank/DDBJ whole genome shotgun (WGS) entry which is preliminary data.</text>
</comment>
<evidence type="ECO:0000256" key="1">
    <source>
        <dbReference type="SAM" id="Phobius"/>
    </source>
</evidence>
<reference evidence="2 3" key="1">
    <citation type="submission" date="2020-02" db="EMBL/GenBank/DDBJ databases">
        <title>Balneolaceae bacterium YR4-1, complete genome.</title>
        <authorList>
            <person name="Li Y."/>
            <person name="Wu S."/>
        </authorList>
    </citation>
    <scope>NUCLEOTIDE SEQUENCE [LARGE SCALE GENOMIC DNA]</scope>
    <source>
        <strain evidence="2 3">YR4-1</strain>
    </source>
</reference>
<dbReference type="AlphaFoldDB" id="A0A6M1TAY2"/>
<feature type="transmembrane region" description="Helical" evidence="1">
    <location>
        <begin position="121"/>
        <end position="139"/>
    </location>
</feature>
<accession>A0A6M1TAY2</accession>
<feature type="transmembrane region" description="Helical" evidence="1">
    <location>
        <begin position="96"/>
        <end position="115"/>
    </location>
</feature>
<organism evidence="2 3">
    <name type="scientific">Halalkalibaculum roseum</name>
    <dbReference type="NCBI Taxonomy" id="2709311"/>
    <lineage>
        <taxon>Bacteria</taxon>
        <taxon>Pseudomonadati</taxon>
        <taxon>Balneolota</taxon>
        <taxon>Balneolia</taxon>
        <taxon>Balneolales</taxon>
        <taxon>Balneolaceae</taxon>
        <taxon>Halalkalibaculum</taxon>
    </lineage>
</organism>
<gene>
    <name evidence="2" type="ORF">G3570_11750</name>
</gene>
<protein>
    <recommendedName>
        <fullName evidence="4">PAP2 superfamily protein</fullName>
    </recommendedName>
</protein>
<feature type="transmembrane region" description="Helical" evidence="1">
    <location>
        <begin position="53"/>
        <end position="75"/>
    </location>
</feature>
<keyword evidence="1" id="KW-0472">Membrane</keyword>
<feature type="transmembrane region" description="Helical" evidence="1">
    <location>
        <begin position="146"/>
        <end position="163"/>
    </location>
</feature>
<dbReference type="EMBL" id="JAALLT010000003">
    <property type="protein sequence ID" value="NGP77313.1"/>
    <property type="molecule type" value="Genomic_DNA"/>
</dbReference>
<name>A0A6M1TAY2_9BACT</name>